<dbReference type="eggNOG" id="KOG2184">
    <property type="taxonomic scope" value="Eukaryota"/>
</dbReference>
<keyword evidence="3" id="KW-1185">Reference proteome</keyword>
<evidence type="ECO:0000259" key="1">
    <source>
        <dbReference type="Pfam" id="PF07842"/>
    </source>
</evidence>
<evidence type="ECO:0000313" key="2">
    <source>
        <dbReference type="EMBL" id="EXB56430.1"/>
    </source>
</evidence>
<gene>
    <name evidence="2" type="ORF">L484_009856</name>
</gene>
<dbReference type="STRING" id="981085.W9QWZ7"/>
<dbReference type="GO" id="GO:0000390">
    <property type="term" value="P:spliceosomal complex disassembly"/>
    <property type="evidence" value="ECO:0007669"/>
    <property type="project" value="InterPro"/>
</dbReference>
<dbReference type="GO" id="GO:0071008">
    <property type="term" value="C:U2-type post-mRNA release spliceosomal complex"/>
    <property type="evidence" value="ECO:0007669"/>
    <property type="project" value="TreeGrafter"/>
</dbReference>
<organism evidence="2 3">
    <name type="scientific">Morus notabilis</name>
    <dbReference type="NCBI Taxonomy" id="981085"/>
    <lineage>
        <taxon>Eukaryota</taxon>
        <taxon>Viridiplantae</taxon>
        <taxon>Streptophyta</taxon>
        <taxon>Embryophyta</taxon>
        <taxon>Tracheophyta</taxon>
        <taxon>Spermatophyta</taxon>
        <taxon>Magnoliopsida</taxon>
        <taxon>eudicotyledons</taxon>
        <taxon>Gunneridae</taxon>
        <taxon>Pentapetalae</taxon>
        <taxon>rosids</taxon>
        <taxon>fabids</taxon>
        <taxon>Rosales</taxon>
        <taxon>Moraceae</taxon>
        <taxon>Moreae</taxon>
        <taxon>Morus</taxon>
    </lineage>
</organism>
<protein>
    <submittedName>
        <fullName evidence="2">Tuftelin-interacting protein 11</fullName>
    </submittedName>
</protein>
<dbReference type="InterPro" id="IPR045211">
    <property type="entry name" value="TFP11/STIP/Ntr1"/>
</dbReference>
<accession>W9QWZ7</accession>
<dbReference type="PANTHER" id="PTHR23329:SF1">
    <property type="entry name" value="TUFTELIN-INTERACTING PROTEIN 11"/>
    <property type="match status" value="1"/>
</dbReference>
<reference evidence="3" key="1">
    <citation type="submission" date="2013-01" db="EMBL/GenBank/DDBJ databases">
        <title>Draft Genome Sequence of a Mulberry Tree, Morus notabilis C.K. Schneid.</title>
        <authorList>
            <person name="He N."/>
            <person name="Zhao S."/>
        </authorList>
    </citation>
    <scope>NUCLEOTIDE SEQUENCE</scope>
</reference>
<dbReference type="EMBL" id="KE344289">
    <property type="protein sequence ID" value="EXB56430.1"/>
    <property type="molecule type" value="Genomic_DNA"/>
</dbReference>
<dbReference type="Pfam" id="PF07842">
    <property type="entry name" value="GCFC"/>
    <property type="match status" value="1"/>
</dbReference>
<evidence type="ECO:0000313" key="3">
    <source>
        <dbReference type="Proteomes" id="UP000030645"/>
    </source>
</evidence>
<name>W9QWZ7_9ROSA</name>
<dbReference type="Proteomes" id="UP000030645">
    <property type="component" value="Unassembled WGS sequence"/>
</dbReference>
<dbReference type="PANTHER" id="PTHR23329">
    <property type="entry name" value="TUFTELIN-INTERACTING PROTEIN 11-RELATED"/>
    <property type="match status" value="1"/>
</dbReference>
<sequence>MLKFLDYWEKLLPSSVLDRILDDIVLPKLKNVVDSWEPHRETVPIHVWMHSVATSAGTQVGGCISNNMLQVEQYSFTAAQRKYFVANEQDMDELIVYADGSAFTILSPWKAVFESASWEELMRRFIVPKLQLVLQEFQVNPAKQNLDQFYWVTSWAPVIPVHLMVDVMEKFFFSKWLQVLYHWLRANPNFEEVTK</sequence>
<dbReference type="InterPro" id="IPR022783">
    <property type="entry name" value="GCFC_dom"/>
</dbReference>
<feature type="domain" description="GCF C-terminal" evidence="1">
    <location>
        <begin position="1"/>
        <end position="180"/>
    </location>
</feature>
<dbReference type="AlphaFoldDB" id="W9QWZ7"/>
<proteinExistence type="predicted"/>